<dbReference type="AlphaFoldDB" id="A0A816QJR1"/>
<dbReference type="InterPro" id="IPR018108">
    <property type="entry name" value="MCP_transmembrane"/>
</dbReference>
<organism evidence="9">
    <name type="scientific">Brassica napus</name>
    <name type="common">Rape</name>
    <dbReference type="NCBI Taxonomy" id="3708"/>
    <lineage>
        <taxon>Eukaryota</taxon>
        <taxon>Viridiplantae</taxon>
        <taxon>Streptophyta</taxon>
        <taxon>Embryophyta</taxon>
        <taxon>Tracheophyta</taxon>
        <taxon>Spermatophyta</taxon>
        <taxon>Magnoliopsida</taxon>
        <taxon>eudicotyledons</taxon>
        <taxon>Gunneridae</taxon>
        <taxon>Pentapetalae</taxon>
        <taxon>rosids</taxon>
        <taxon>malvids</taxon>
        <taxon>Brassicales</taxon>
        <taxon>Brassicaceae</taxon>
        <taxon>Brassiceae</taxon>
        <taxon>Brassica</taxon>
    </lineage>
</organism>
<dbReference type="Proteomes" id="UP001295469">
    <property type="component" value="Chromosome C06"/>
</dbReference>
<evidence type="ECO:0000256" key="1">
    <source>
        <dbReference type="ARBA" id="ARBA00004141"/>
    </source>
</evidence>
<keyword evidence="5" id="KW-0677">Repeat</keyword>
<dbReference type="PANTHER" id="PTHR45683">
    <property type="entry name" value="MITOCHONDRIAL NICOTINAMIDE ADENINE DINUCLEOTIDE TRANSPORTER 1-RELATED-RELATED"/>
    <property type="match status" value="1"/>
</dbReference>
<accession>A0A816QJR1</accession>
<comment type="similarity">
    <text evidence="2">Belongs to the mitochondrial carrier (TC 2.A.29) family.</text>
</comment>
<evidence type="ECO:0000256" key="4">
    <source>
        <dbReference type="ARBA" id="ARBA00022692"/>
    </source>
</evidence>
<keyword evidence="7 8" id="KW-0472">Membrane</keyword>
<sequence>VCKINSAFSFLWSSFLNVYFLFVCEFPDAFRTIMKEEELIALYKGIVPGLALVSHGAIQFTVYEELHKVIVDSIGKIRKLMQDFSRV</sequence>
<dbReference type="SUPFAM" id="SSF103506">
    <property type="entry name" value="Mitochondrial carrier"/>
    <property type="match status" value="1"/>
</dbReference>
<keyword evidence="6 8" id="KW-1133">Transmembrane helix</keyword>
<keyword evidence="3" id="KW-0813">Transport</keyword>
<dbReference type="Pfam" id="PF00153">
    <property type="entry name" value="Mito_carr"/>
    <property type="match status" value="1"/>
</dbReference>
<gene>
    <name evidence="9" type="ORF">DARMORV10_C06P40170.1</name>
</gene>
<feature type="non-terminal residue" evidence="9">
    <location>
        <position position="1"/>
    </location>
</feature>
<reference evidence="9" key="1">
    <citation type="submission" date="2021-01" db="EMBL/GenBank/DDBJ databases">
        <authorList>
            <consortium name="Genoscope - CEA"/>
            <person name="William W."/>
        </authorList>
    </citation>
    <scope>NUCLEOTIDE SEQUENCE</scope>
</reference>
<dbReference type="InterPro" id="IPR044712">
    <property type="entry name" value="SLC25A32-like"/>
</dbReference>
<proteinExistence type="inferred from homology"/>
<feature type="transmembrane region" description="Helical" evidence="8">
    <location>
        <begin position="6"/>
        <end position="26"/>
    </location>
</feature>
<dbReference type="InterPro" id="IPR023395">
    <property type="entry name" value="MCP_dom_sf"/>
</dbReference>
<dbReference type="Gene3D" id="1.50.40.10">
    <property type="entry name" value="Mitochondrial carrier domain"/>
    <property type="match status" value="1"/>
</dbReference>
<evidence type="ECO:0000256" key="6">
    <source>
        <dbReference type="ARBA" id="ARBA00022989"/>
    </source>
</evidence>
<evidence type="ECO:0000256" key="8">
    <source>
        <dbReference type="SAM" id="Phobius"/>
    </source>
</evidence>
<comment type="subcellular location">
    <subcellularLocation>
        <location evidence="1">Membrane</location>
        <topology evidence="1">Multi-pass membrane protein</topology>
    </subcellularLocation>
</comment>
<dbReference type="EMBL" id="HG994370">
    <property type="protein sequence ID" value="CAF2062796.1"/>
    <property type="molecule type" value="Genomic_DNA"/>
</dbReference>
<dbReference type="GO" id="GO:0006862">
    <property type="term" value="P:nucleotide transport"/>
    <property type="evidence" value="ECO:0007669"/>
    <property type="project" value="InterPro"/>
</dbReference>
<protein>
    <submittedName>
        <fullName evidence="9">(rape) hypothetical protein</fullName>
    </submittedName>
</protein>
<name>A0A816QJR1_BRANA</name>
<evidence type="ECO:0000313" key="9">
    <source>
        <dbReference type="EMBL" id="CAF2062796.1"/>
    </source>
</evidence>
<evidence type="ECO:0000256" key="2">
    <source>
        <dbReference type="ARBA" id="ARBA00006375"/>
    </source>
</evidence>
<evidence type="ECO:0000256" key="7">
    <source>
        <dbReference type="ARBA" id="ARBA00023136"/>
    </source>
</evidence>
<evidence type="ECO:0000256" key="5">
    <source>
        <dbReference type="ARBA" id="ARBA00022737"/>
    </source>
</evidence>
<dbReference type="GO" id="GO:0055085">
    <property type="term" value="P:transmembrane transport"/>
    <property type="evidence" value="ECO:0007669"/>
    <property type="project" value="InterPro"/>
</dbReference>
<dbReference type="GO" id="GO:0016020">
    <property type="term" value="C:membrane"/>
    <property type="evidence" value="ECO:0007669"/>
    <property type="project" value="UniProtKB-SubCell"/>
</dbReference>
<evidence type="ECO:0000256" key="3">
    <source>
        <dbReference type="ARBA" id="ARBA00022448"/>
    </source>
</evidence>
<keyword evidence="4 8" id="KW-0812">Transmembrane</keyword>